<dbReference type="Proteomes" id="UP000006794">
    <property type="component" value="Chromosome"/>
</dbReference>
<dbReference type="eggNOG" id="arCOG00062">
    <property type="taxonomic scope" value="Archaea"/>
</dbReference>
<evidence type="ECO:0000313" key="3">
    <source>
        <dbReference type="Proteomes" id="UP000006794"/>
    </source>
</evidence>
<dbReference type="InterPro" id="IPR036526">
    <property type="entry name" value="C-N_Hydrolase_sf"/>
</dbReference>
<name>F8D906_HALXS</name>
<protein>
    <submittedName>
        <fullName evidence="2">Nitrilase/cyanide hydratase and apolipoprotein N-acyltransferase</fullName>
    </submittedName>
</protein>
<dbReference type="KEGG" id="hxa:Halxa_2670"/>
<evidence type="ECO:0000313" key="2">
    <source>
        <dbReference type="EMBL" id="AEH37287.1"/>
    </source>
</evidence>
<keyword evidence="2" id="KW-0808">Transferase</keyword>
<reference evidence="2 3" key="1">
    <citation type="journal article" date="2012" name="Stand. Genomic Sci.">
        <title>Complete genome sequence of Halopiger xanaduensis type strain (SH-6(T)).</title>
        <authorList>
            <person name="Anderson I."/>
            <person name="Tindall B.J."/>
            <person name="Rohde M."/>
            <person name="Lucas S."/>
            <person name="Han J."/>
            <person name="Lapidus A."/>
            <person name="Cheng J.F."/>
            <person name="Goodwin L."/>
            <person name="Pitluck S."/>
            <person name="Peters L."/>
            <person name="Pati A."/>
            <person name="Mikhailova N."/>
            <person name="Pagani I."/>
            <person name="Teshima H."/>
            <person name="Han C."/>
            <person name="Tapia R."/>
            <person name="Land M."/>
            <person name="Woyke T."/>
            <person name="Klenk H.P."/>
            <person name="Kyrpides N."/>
            <person name="Ivanova N."/>
        </authorList>
    </citation>
    <scope>NUCLEOTIDE SEQUENCE [LARGE SCALE GENOMIC DNA]</scope>
    <source>
        <strain evidence="3">DSM 18323 / JCM 14033 / SH-6</strain>
    </source>
</reference>
<dbReference type="GO" id="GO:0016746">
    <property type="term" value="F:acyltransferase activity"/>
    <property type="evidence" value="ECO:0007669"/>
    <property type="project" value="UniProtKB-KW"/>
</dbReference>
<keyword evidence="2" id="KW-0012">Acyltransferase</keyword>
<dbReference type="HOGENOM" id="CLU_030130_3_1_2"/>
<sequence length="288" mass="31117">MRTVSDRQPTDAAADGSLSIALAQIRVEAGRVERNVDRAVSAVERAAARGADLVALPELFNVGYFAFDRYARLSEPFDGETFTALRTAAADNDVAVLAGSIVEDLAATETVPTPADEGLANTAALFDAAGDLQLVYRKHHLFGYQSAESELLVPGERLETATIEGVTAGVTTCYDLRFPELYRRLVDEGAELVLVPSAWPYPRIEHWETLSRARAIENQCYVATINGAGTFDTDDGETTLLGRSTVYDPWGVSLASSGDDPTLVAADVDRETVADVRAAFPALRDRRF</sequence>
<dbReference type="GeneID" id="10797624"/>
<dbReference type="PANTHER" id="PTHR23088:SF27">
    <property type="entry name" value="DEAMINATED GLUTATHIONE AMIDASE"/>
    <property type="match status" value="1"/>
</dbReference>
<dbReference type="PROSITE" id="PS01227">
    <property type="entry name" value="UPF0012"/>
    <property type="match status" value="1"/>
</dbReference>
<dbReference type="Gene3D" id="3.60.110.10">
    <property type="entry name" value="Carbon-nitrogen hydrolase"/>
    <property type="match status" value="1"/>
</dbReference>
<gene>
    <name evidence="2" type="ordered locus">Halxa_2670</name>
</gene>
<dbReference type="PROSITE" id="PS50263">
    <property type="entry name" value="CN_HYDROLASE"/>
    <property type="match status" value="1"/>
</dbReference>
<dbReference type="InterPro" id="IPR003010">
    <property type="entry name" value="C-N_Hydrolase"/>
</dbReference>
<organism evidence="2 3">
    <name type="scientific">Halopiger xanaduensis (strain DSM 18323 / JCM 14033 / SH-6)</name>
    <dbReference type="NCBI Taxonomy" id="797210"/>
    <lineage>
        <taxon>Archaea</taxon>
        <taxon>Methanobacteriati</taxon>
        <taxon>Methanobacteriota</taxon>
        <taxon>Stenosarchaea group</taxon>
        <taxon>Halobacteria</taxon>
        <taxon>Halobacteriales</taxon>
        <taxon>Natrialbaceae</taxon>
        <taxon>Halopiger</taxon>
    </lineage>
</organism>
<proteinExistence type="predicted"/>
<dbReference type="STRING" id="797210.Halxa_2670"/>
<evidence type="ECO:0000259" key="1">
    <source>
        <dbReference type="PROSITE" id="PS50263"/>
    </source>
</evidence>
<dbReference type="EMBL" id="CP002839">
    <property type="protein sequence ID" value="AEH37287.1"/>
    <property type="molecule type" value="Genomic_DNA"/>
</dbReference>
<keyword evidence="2" id="KW-0449">Lipoprotein</keyword>
<feature type="domain" description="CN hydrolase" evidence="1">
    <location>
        <begin position="18"/>
        <end position="270"/>
    </location>
</feature>
<keyword evidence="3" id="KW-1185">Reference proteome</keyword>
<accession>F8D906</accession>
<dbReference type="Pfam" id="PF00795">
    <property type="entry name" value="CN_hydrolase"/>
    <property type="match status" value="1"/>
</dbReference>
<dbReference type="PANTHER" id="PTHR23088">
    <property type="entry name" value="NITRILASE-RELATED"/>
    <property type="match status" value="1"/>
</dbReference>
<dbReference type="InterPro" id="IPR001110">
    <property type="entry name" value="UPF0012_CS"/>
</dbReference>
<dbReference type="RefSeq" id="WP_013880177.1">
    <property type="nucleotide sequence ID" value="NC_015666.1"/>
</dbReference>
<dbReference type="AlphaFoldDB" id="F8D906"/>
<dbReference type="CDD" id="cd07583">
    <property type="entry name" value="nitrilase_5"/>
    <property type="match status" value="1"/>
</dbReference>
<dbReference type="SUPFAM" id="SSF56317">
    <property type="entry name" value="Carbon-nitrogen hydrolase"/>
    <property type="match status" value="1"/>
</dbReference>